<evidence type="ECO:0000256" key="1">
    <source>
        <dbReference type="ARBA" id="ARBA00006940"/>
    </source>
</evidence>
<keyword evidence="8" id="KW-1185">Reference proteome</keyword>
<dbReference type="InterPro" id="IPR008401">
    <property type="entry name" value="Apc13"/>
</dbReference>
<accession>A0A9W6T3J5</accession>
<keyword evidence="5" id="KW-0131">Cell cycle</keyword>
<dbReference type="Pfam" id="PF05839">
    <property type="entry name" value="Apc13p"/>
    <property type="match status" value="1"/>
</dbReference>
<protein>
    <submittedName>
        <fullName evidence="7">Unnamed protein product</fullName>
    </submittedName>
</protein>
<dbReference type="Proteomes" id="UP001165120">
    <property type="component" value="Unassembled WGS sequence"/>
</dbReference>
<comment type="caution">
    <text evidence="7">The sequence shown here is derived from an EMBL/GenBank/DDBJ whole genome shotgun (WGS) entry which is preliminary data.</text>
</comment>
<keyword evidence="4" id="KW-0833">Ubl conjugation pathway</keyword>
<reference evidence="7" key="1">
    <citation type="submission" date="2023-04" db="EMBL/GenBank/DDBJ databases">
        <title>Candida boidinii NBRC 10035.</title>
        <authorList>
            <person name="Ichikawa N."/>
            <person name="Sato H."/>
            <person name="Tonouchi N."/>
        </authorList>
    </citation>
    <scope>NUCLEOTIDE SEQUENCE</scope>
    <source>
        <strain evidence="7">NBRC 10035</strain>
    </source>
</reference>
<keyword evidence="3" id="KW-0498">Mitosis</keyword>
<organism evidence="7 8">
    <name type="scientific">Candida boidinii</name>
    <name type="common">Yeast</name>
    <dbReference type="NCBI Taxonomy" id="5477"/>
    <lineage>
        <taxon>Eukaryota</taxon>
        <taxon>Fungi</taxon>
        <taxon>Dikarya</taxon>
        <taxon>Ascomycota</taxon>
        <taxon>Saccharomycotina</taxon>
        <taxon>Pichiomycetes</taxon>
        <taxon>Pichiales</taxon>
        <taxon>Pichiaceae</taxon>
        <taxon>Ogataea</taxon>
        <taxon>Ogataea/Candida clade</taxon>
    </lineage>
</organism>
<evidence type="ECO:0000256" key="4">
    <source>
        <dbReference type="ARBA" id="ARBA00022786"/>
    </source>
</evidence>
<comment type="similarity">
    <text evidence="1">Belongs to the APC13 family.</text>
</comment>
<evidence type="ECO:0000313" key="7">
    <source>
        <dbReference type="EMBL" id="GME75220.1"/>
    </source>
</evidence>
<gene>
    <name evidence="7" type="ORF">Cboi02_000469800</name>
</gene>
<feature type="compositionally biased region" description="Low complexity" evidence="6">
    <location>
        <begin position="199"/>
        <end position="212"/>
    </location>
</feature>
<sequence>MARDSEYSYVHMTNPNHILFMETWQQDILPFDDVDIPATNIYKSDNLIEQFLQTTKDSDPDASIIAGNNAAASATNKLNKKAKKSHWAHLGINELLSNDENIRDTTILKHPQRRERVDVNWGNDRHRFSSSSSSYKNSSTFDPRRVLSSQNSSSDEEDIAEMRAGDILTGSYNDYEANFDDADFRDATERSGSTGGAGNNSIRRSSNNNNSSFLDDQFGRRTSVNQQQGSRWPSTSTEIDQRDQYTTPTVNNRVVLNSAFERRTSSSYRTPQTRIIR</sequence>
<feature type="compositionally biased region" description="Polar residues" evidence="6">
    <location>
        <begin position="220"/>
        <end position="246"/>
    </location>
</feature>
<evidence type="ECO:0000256" key="2">
    <source>
        <dbReference type="ARBA" id="ARBA00022618"/>
    </source>
</evidence>
<feature type="compositionally biased region" description="Low complexity" evidence="6">
    <location>
        <begin position="129"/>
        <end position="139"/>
    </location>
</feature>
<dbReference type="AlphaFoldDB" id="A0A9W6T3J5"/>
<evidence type="ECO:0000256" key="6">
    <source>
        <dbReference type="SAM" id="MobiDB-lite"/>
    </source>
</evidence>
<feature type="compositionally biased region" description="Basic and acidic residues" evidence="6">
    <location>
        <begin position="118"/>
        <end position="127"/>
    </location>
</feature>
<name>A0A9W6T3J5_CANBO</name>
<dbReference type="GO" id="GO:0005680">
    <property type="term" value="C:anaphase-promoting complex"/>
    <property type="evidence" value="ECO:0007669"/>
    <property type="project" value="InterPro"/>
</dbReference>
<evidence type="ECO:0000256" key="3">
    <source>
        <dbReference type="ARBA" id="ARBA00022776"/>
    </source>
</evidence>
<proteinExistence type="inferred from homology"/>
<feature type="region of interest" description="Disordered" evidence="6">
    <location>
        <begin position="118"/>
        <end position="158"/>
    </location>
</feature>
<dbReference type="GO" id="GO:0051301">
    <property type="term" value="P:cell division"/>
    <property type="evidence" value="ECO:0007669"/>
    <property type="project" value="UniProtKB-KW"/>
</dbReference>
<dbReference type="EMBL" id="BSXN01001991">
    <property type="protein sequence ID" value="GME75220.1"/>
    <property type="molecule type" value="Genomic_DNA"/>
</dbReference>
<keyword evidence="2" id="KW-0132">Cell division</keyword>
<feature type="region of interest" description="Disordered" evidence="6">
    <location>
        <begin position="186"/>
        <end position="246"/>
    </location>
</feature>
<evidence type="ECO:0000256" key="5">
    <source>
        <dbReference type="ARBA" id="ARBA00023306"/>
    </source>
</evidence>
<evidence type="ECO:0000313" key="8">
    <source>
        <dbReference type="Proteomes" id="UP001165120"/>
    </source>
</evidence>